<comment type="caution">
    <text evidence="2">The sequence shown here is derived from an EMBL/GenBank/DDBJ whole genome shotgun (WGS) entry which is preliminary data.</text>
</comment>
<accession>A0ABV6T9U3</accession>
<sequence>MARGLAAAGQGIRAHHARLAVPVGRASLRGAVIVLAALLAPFVLSGWR</sequence>
<protein>
    <submittedName>
        <fullName evidence="2">Uncharacterized protein</fullName>
    </submittedName>
</protein>
<keyword evidence="1" id="KW-0812">Transmembrane</keyword>
<evidence type="ECO:0000313" key="3">
    <source>
        <dbReference type="Proteomes" id="UP001589920"/>
    </source>
</evidence>
<evidence type="ECO:0000313" key="2">
    <source>
        <dbReference type="EMBL" id="MFC0812743.1"/>
    </source>
</evidence>
<proteinExistence type="predicted"/>
<keyword evidence="1" id="KW-1133">Transmembrane helix</keyword>
<name>A0ABV6T9U3_9RHOB</name>
<reference evidence="2 3" key="1">
    <citation type="submission" date="2024-09" db="EMBL/GenBank/DDBJ databases">
        <authorList>
            <person name="Sun Q."/>
            <person name="Mori K."/>
        </authorList>
    </citation>
    <scope>NUCLEOTIDE SEQUENCE [LARGE SCALE GENOMIC DNA]</scope>
    <source>
        <strain evidence="2 3">KCTC 42086</strain>
    </source>
</reference>
<keyword evidence="3" id="KW-1185">Reference proteome</keyword>
<dbReference type="Proteomes" id="UP001589920">
    <property type="component" value="Unassembled WGS sequence"/>
</dbReference>
<dbReference type="RefSeq" id="WP_394320565.1">
    <property type="nucleotide sequence ID" value="NZ_JBHMQU010000052.1"/>
</dbReference>
<feature type="transmembrane region" description="Helical" evidence="1">
    <location>
        <begin position="28"/>
        <end position="47"/>
    </location>
</feature>
<organism evidence="2 3">
    <name type="scientific">Paracoccus panacisoli</name>
    <dbReference type="NCBI Taxonomy" id="1510163"/>
    <lineage>
        <taxon>Bacteria</taxon>
        <taxon>Pseudomonadati</taxon>
        <taxon>Pseudomonadota</taxon>
        <taxon>Alphaproteobacteria</taxon>
        <taxon>Rhodobacterales</taxon>
        <taxon>Paracoccaceae</taxon>
        <taxon>Paracoccus</taxon>
    </lineage>
</organism>
<evidence type="ECO:0000256" key="1">
    <source>
        <dbReference type="SAM" id="Phobius"/>
    </source>
</evidence>
<keyword evidence="1" id="KW-0472">Membrane</keyword>
<dbReference type="EMBL" id="JBHMQU010000052">
    <property type="protein sequence ID" value="MFC0812743.1"/>
    <property type="molecule type" value="Genomic_DNA"/>
</dbReference>
<gene>
    <name evidence="2" type="ORF">ACFHYO_11555</name>
</gene>